<evidence type="ECO:0000259" key="6">
    <source>
        <dbReference type="Pfam" id="PF04542"/>
    </source>
</evidence>
<dbReference type="AlphaFoldDB" id="A0A286FAI3"/>
<keyword evidence="3" id="KW-0731">Sigma factor</keyword>
<dbReference type="Gene3D" id="1.10.10.10">
    <property type="entry name" value="Winged helix-like DNA-binding domain superfamily/Winged helix DNA-binding domain"/>
    <property type="match status" value="1"/>
</dbReference>
<dbReference type="SUPFAM" id="SSF88946">
    <property type="entry name" value="Sigma2 domain of RNA polymerase sigma factors"/>
    <property type="match status" value="1"/>
</dbReference>
<dbReference type="GO" id="GO:0016987">
    <property type="term" value="F:sigma factor activity"/>
    <property type="evidence" value="ECO:0007669"/>
    <property type="project" value="UniProtKB-KW"/>
</dbReference>
<dbReference type="PANTHER" id="PTHR43133:SF8">
    <property type="entry name" value="RNA POLYMERASE SIGMA FACTOR HI_1459-RELATED"/>
    <property type="match status" value="1"/>
</dbReference>
<evidence type="ECO:0000313" key="8">
    <source>
        <dbReference type="EMBL" id="SOD80106.1"/>
    </source>
</evidence>
<dbReference type="GO" id="GO:0006352">
    <property type="term" value="P:DNA-templated transcription initiation"/>
    <property type="evidence" value="ECO:0007669"/>
    <property type="project" value="InterPro"/>
</dbReference>
<evidence type="ECO:0000256" key="1">
    <source>
        <dbReference type="ARBA" id="ARBA00010641"/>
    </source>
</evidence>
<dbReference type="SUPFAM" id="SSF88659">
    <property type="entry name" value="Sigma3 and sigma4 domains of RNA polymerase sigma factors"/>
    <property type="match status" value="1"/>
</dbReference>
<dbReference type="OrthoDB" id="9780326at2"/>
<dbReference type="InterPro" id="IPR013249">
    <property type="entry name" value="RNA_pol_sigma70_r4_t2"/>
</dbReference>
<gene>
    <name evidence="8" type="ORF">SAMN06269250_1236</name>
</gene>
<evidence type="ECO:0000259" key="7">
    <source>
        <dbReference type="Pfam" id="PF08281"/>
    </source>
</evidence>
<proteinExistence type="inferred from homology"/>
<name>A0A286FAI3_9BACT</name>
<keyword evidence="5" id="KW-0804">Transcription</keyword>
<evidence type="ECO:0000256" key="5">
    <source>
        <dbReference type="ARBA" id="ARBA00023163"/>
    </source>
</evidence>
<dbReference type="Proteomes" id="UP000219452">
    <property type="component" value="Unassembled WGS sequence"/>
</dbReference>
<dbReference type="Pfam" id="PF08281">
    <property type="entry name" value="Sigma70_r4_2"/>
    <property type="match status" value="1"/>
</dbReference>
<keyword evidence="9" id="KW-1185">Reference proteome</keyword>
<dbReference type="CDD" id="cd06171">
    <property type="entry name" value="Sigma70_r4"/>
    <property type="match status" value="1"/>
</dbReference>
<dbReference type="InterPro" id="IPR007627">
    <property type="entry name" value="RNA_pol_sigma70_r2"/>
</dbReference>
<keyword evidence="2" id="KW-0805">Transcription regulation</keyword>
<protein>
    <submittedName>
        <fullName evidence="8">RNA polymerase sigma-70 factor, ECF subfamily</fullName>
    </submittedName>
</protein>
<dbReference type="InterPro" id="IPR014284">
    <property type="entry name" value="RNA_pol_sigma-70_dom"/>
</dbReference>
<dbReference type="InterPro" id="IPR013325">
    <property type="entry name" value="RNA_pol_sigma_r2"/>
</dbReference>
<dbReference type="InterPro" id="IPR036388">
    <property type="entry name" value="WH-like_DNA-bd_sf"/>
</dbReference>
<dbReference type="Gene3D" id="1.10.1740.10">
    <property type="match status" value="1"/>
</dbReference>
<evidence type="ECO:0000256" key="3">
    <source>
        <dbReference type="ARBA" id="ARBA00023082"/>
    </source>
</evidence>
<dbReference type="GO" id="GO:0003677">
    <property type="term" value="F:DNA binding"/>
    <property type="evidence" value="ECO:0007669"/>
    <property type="project" value="UniProtKB-KW"/>
</dbReference>
<organism evidence="8 9">
    <name type="scientific">Spirosoma fluviale</name>
    <dbReference type="NCBI Taxonomy" id="1597977"/>
    <lineage>
        <taxon>Bacteria</taxon>
        <taxon>Pseudomonadati</taxon>
        <taxon>Bacteroidota</taxon>
        <taxon>Cytophagia</taxon>
        <taxon>Cytophagales</taxon>
        <taxon>Cytophagaceae</taxon>
        <taxon>Spirosoma</taxon>
    </lineage>
</organism>
<dbReference type="EMBL" id="OCNH01000001">
    <property type="protein sequence ID" value="SOD80106.1"/>
    <property type="molecule type" value="Genomic_DNA"/>
</dbReference>
<dbReference type="InterPro" id="IPR039425">
    <property type="entry name" value="RNA_pol_sigma-70-like"/>
</dbReference>
<dbReference type="Pfam" id="PF04542">
    <property type="entry name" value="Sigma70_r2"/>
    <property type="match status" value="1"/>
</dbReference>
<dbReference type="RefSeq" id="WP_097124898.1">
    <property type="nucleotide sequence ID" value="NZ_OCNH01000001.1"/>
</dbReference>
<comment type="similarity">
    <text evidence="1">Belongs to the sigma-70 factor family. ECF subfamily.</text>
</comment>
<evidence type="ECO:0000256" key="2">
    <source>
        <dbReference type="ARBA" id="ARBA00023015"/>
    </source>
</evidence>
<sequence length="183" mass="21689">MKTTLSDEEMIRRYLPHQPNCCFEILYKRYETKVYRHCLSIIKDADQAQDFTHDIFLKVFVKLNAFQERSSFSTWLYTIVSNHCLDQIRIAKRLTLSSIDDESQLNIPDSNWAQIHEDKLQLFRVAMNTLAVKEQTLLRLKYEQGLSIDDIAKLYAITTSAVKMRLKRSREKVQLMYAQQNKF</sequence>
<accession>A0A286FAI3</accession>
<feature type="domain" description="RNA polymerase sigma-70 region 2" evidence="6">
    <location>
        <begin position="26"/>
        <end position="93"/>
    </location>
</feature>
<evidence type="ECO:0000256" key="4">
    <source>
        <dbReference type="ARBA" id="ARBA00023125"/>
    </source>
</evidence>
<keyword evidence="4" id="KW-0238">DNA-binding</keyword>
<evidence type="ECO:0000313" key="9">
    <source>
        <dbReference type="Proteomes" id="UP000219452"/>
    </source>
</evidence>
<dbReference type="InterPro" id="IPR013324">
    <property type="entry name" value="RNA_pol_sigma_r3/r4-like"/>
</dbReference>
<reference evidence="9" key="1">
    <citation type="submission" date="2017-09" db="EMBL/GenBank/DDBJ databases">
        <authorList>
            <person name="Varghese N."/>
            <person name="Submissions S."/>
        </authorList>
    </citation>
    <scope>NUCLEOTIDE SEQUENCE [LARGE SCALE GENOMIC DNA]</scope>
    <source>
        <strain evidence="9">DSM 29961</strain>
    </source>
</reference>
<feature type="domain" description="RNA polymerase sigma factor 70 region 4 type 2" evidence="7">
    <location>
        <begin position="121"/>
        <end position="172"/>
    </location>
</feature>
<dbReference type="PANTHER" id="PTHR43133">
    <property type="entry name" value="RNA POLYMERASE ECF-TYPE SIGMA FACTO"/>
    <property type="match status" value="1"/>
</dbReference>
<dbReference type="NCBIfam" id="TIGR02937">
    <property type="entry name" value="sigma70-ECF"/>
    <property type="match status" value="1"/>
</dbReference>